<dbReference type="Gene3D" id="3.40.190.10">
    <property type="entry name" value="Periplasmic binding protein-like II"/>
    <property type="match status" value="2"/>
</dbReference>
<keyword evidence="2" id="KW-0813">Transport</keyword>
<dbReference type="AlphaFoldDB" id="A0A1G8LR81"/>
<sequence>MTINPDISNPTTRKPLSVLKSHLHAACAATALLLATGSLAQAADLNALIWCDHADPALLQPFEEANGVKVNVKEFEGTGAGMAIVEQSQPGDWDVMVIDSIDIPRGVEKGLFEPLPEDKLPLADLFPQVKMDSSTVVDGKRYGITEKFGYNTIGYNKTKVDPADMQSLAALTGDKYKGKVAIYDYYLPVIGMAALAIGKKTAELTEADLPAIKEELLKMKANAKLVGEVTASQTALATGEVDILVGGGEWVTAGLAKENPALDFSIPREGAVLWSQSLAMFKDSKNKDTALKFIQYIMSPEGQARLATSACYWGMPANTKAALSDEQKKILRFDEQPDFLARAQPYPAPDADLDKKMQDVWTEMLQAQ</sequence>
<proteinExistence type="predicted"/>
<dbReference type="PANTHER" id="PTHR30222:SF17">
    <property type="entry name" value="SPERMIDINE_PUTRESCINE-BINDING PERIPLASMIC PROTEIN"/>
    <property type="match status" value="1"/>
</dbReference>
<dbReference type="InterPro" id="IPR006059">
    <property type="entry name" value="SBP"/>
</dbReference>
<organism evidence="6 7">
    <name type="scientific">Mesorhizobium muleiense</name>
    <dbReference type="NCBI Taxonomy" id="1004279"/>
    <lineage>
        <taxon>Bacteria</taxon>
        <taxon>Pseudomonadati</taxon>
        <taxon>Pseudomonadota</taxon>
        <taxon>Alphaproteobacteria</taxon>
        <taxon>Hyphomicrobiales</taxon>
        <taxon>Phyllobacteriaceae</taxon>
        <taxon>Mesorhizobium</taxon>
    </lineage>
</organism>
<dbReference type="SUPFAM" id="SSF53850">
    <property type="entry name" value="Periplasmic binding protein-like II"/>
    <property type="match status" value="1"/>
</dbReference>
<dbReference type="RefSeq" id="WP_091591236.1">
    <property type="nucleotide sequence ID" value="NZ_FNEE01000002.1"/>
</dbReference>
<dbReference type="PRINTS" id="PR00909">
    <property type="entry name" value="SPERMDNBNDNG"/>
</dbReference>
<protein>
    <submittedName>
        <fullName evidence="6">Spermidine/putrescine transport system substrate-binding protein</fullName>
    </submittedName>
</protein>
<dbReference type="Pfam" id="PF13416">
    <property type="entry name" value="SBP_bac_8"/>
    <property type="match status" value="1"/>
</dbReference>
<keyword evidence="4" id="KW-0574">Periplasm</keyword>
<feature type="signal peptide" evidence="5">
    <location>
        <begin position="1"/>
        <end position="42"/>
    </location>
</feature>
<gene>
    <name evidence="6" type="ORF">SAMN05428953_102326</name>
</gene>
<accession>A0A1G8LR81</accession>
<dbReference type="GO" id="GO:0015846">
    <property type="term" value="P:polyamine transport"/>
    <property type="evidence" value="ECO:0007669"/>
    <property type="project" value="InterPro"/>
</dbReference>
<comment type="subcellular location">
    <subcellularLocation>
        <location evidence="1">Periplasm</location>
    </subcellularLocation>
</comment>
<dbReference type="GO" id="GO:0042597">
    <property type="term" value="C:periplasmic space"/>
    <property type="evidence" value="ECO:0007669"/>
    <property type="project" value="UniProtKB-SubCell"/>
</dbReference>
<evidence type="ECO:0000256" key="4">
    <source>
        <dbReference type="ARBA" id="ARBA00022764"/>
    </source>
</evidence>
<dbReference type="Proteomes" id="UP000198894">
    <property type="component" value="Unassembled WGS sequence"/>
</dbReference>
<dbReference type="GO" id="GO:0019808">
    <property type="term" value="F:polyamine binding"/>
    <property type="evidence" value="ECO:0007669"/>
    <property type="project" value="InterPro"/>
</dbReference>
<evidence type="ECO:0000313" key="7">
    <source>
        <dbReference type="Proteomes" id="UP000198894"/>
    </source>
</evidence>
<evidence type="ECO:0000256" key="3">
    <source>
        <dbReference type="ARBA" id="ARBA00022729"/>
    </source>
</evidence>
<evidence type="ECO:0000313" key="6">
    <source>
        <dbReference type="EMBL" id="SDI58125.1"/>
    </source>
</evidence>
<keyword evidence="7" id="KW-1185">Reference proteome</keyword>
<evidence type="ECO:0000256" key="5">
    <source>
        <dbReference type="SAM" id="SignalP"/>
    </source>
</evidence>
<evidence type="ECO:0000256" key="2">
    <source>
        <dbReference type="ARBA" id="ARBA00022448"/>
    </source>
</evidence>
<feature type="chain" id="PRO_5011489687" evidence="5">
    <location>
        <begin position="43"/>
        <end position="368"/>
    </location>
</feature>
<dbReference type="InterPro" id="IPR001188">
    <property type="entry name" value="Sperm_putr-bd"/>
</dbReference>
<dbReference type="EMBL" id="FNEE01000002">
    <property type="protein sequence ID" value="SDI58125.1"/>
    <property type="molecule type" value="Genomic_DNA"/>
</dbReference>
<dbReference type="PANTHER" id="PTHR30222">
    <property type="entry name" value="SPERMIDINE/PUTRESCINE-BINDING PERIPLASMIC PROTEIN"/>
    <property type="match status" value="1"/>
</dbReference>
<name>A0A1G8LR81_9HYPH</name>
<evidence type="ECO:0000256" key="1">
    <source>
        <dbReference type="ARBA" id="ARBA00004418"/>
    </source>
</evidence>
<keyword evidence="3 5" id="KW-0732">Signal</keyword>
<reference evidence="7" key="1">
    <citation type="submission" date="2016-10" db="EMBL/GenBank/DDBJ databases">
        <authorList>
            <person name="Varghese N."/>
            <person name="Submissions S."/>
        </authorList>
    </citation>
    <scope>NUCLEOTIDE SEQUENCE [LARGE SCALE GENOMIC DNA]</scope>
    <source>
        <strain evidence="7">CGMCC 1.11022</strain>
    </source>
</reference>
<dbReference type="CDD" id="cd13590">
    <property type="entry name" value="PBP2_PotD_PotF_like"/>
    <property type="match status" value="1"/>
</dbReference>